<dbReference type="GO" id="GO:0016757">
    <property type="term" value="F:glycosyltransferase activity"/>
    <property type="evidence" value="ECO:0007669"/>
    <property type="project" value="UniProtKB-KW"/>
</dbReference>
<proteinExistence type="predicted"/>
<accession>A0ABW1H208</accession>
<dbReference type="Gene3D" id="3.90.550.10">
    <property type="entry name" value="Spore Coat Polysaccharide Biosynthesis Protein SpsA, Chain A"/>
    <property type="match status" value="1"/>
</dbReference>
<keyword evidence="1" id="KW-0472">Membrane</keyword>
<protein>
    <submittedName>
        <fullName evidence="2">Glycosyltransferase</fullName>
        <ecNumber evidence="2">2.4.-.-</ecNumber>
    </submittedName>
</protein>
<feature type="transmembrane region" description="Helical" evidence="1">
    <location>
        <begin position="272"/>
        <end position="292"/>
    </location>
</feature>
<dbReference type="EMBL" id="JBHSQS010000002">
    <property type="protein sequence ID" value="MFC5922537.1"/>
    <property type="molecule type" value="Genomic_DNA"/>
</dbReference>
<sequence length="375" mass="39806">MTVLLALPLAVAALTGHTWLNAARWLRRPADRPDEVDEPVAVLLPLRDEAARVTGCLRALLAQRGVPGLRIVVLDDGSTDGTADVVRAVAGDDPRVTLLTGVAPPPGWLGKPHACWQLATRADPTATALVFVDADVVLAPHAVAAAVTELRAARATLLSPYPRIVVTTAADRLVQPLLQWLWLTFLPLRAMERSSRPSLAAAGGQFLVLDRAGYTAAGGHAAVADRILEDVELARAVKRAGGRIALADGSRLAACRMYDDWPQLRDGYSKSLWASFGHPGAAAAVVTMLLLLYTAPPLVALTGLVIGAPGVAAVGLAGYLLGVAGRLLTARATGGRWWPDALAHPVSVVVLGWLTLRSYHLRKRHRLTWRGRPVS</sequence>
<keyword evidence="1" id="KW-1133">Transmembrane helix</keyword>
<dbReference type="PANTHER" id="PTHR43646">
    <property type="entry name" value="GLYCOSYLTRANSFERASE"/>
    <property type="match status" value="1"/>
</dbReference>
<dbReference type="RefSeq" id="WP_377505542.1">
    <property type="nucleotide sequence ID" value="NZ_JBHSQS010000002.1"/>
</dbReference>
<organism evidence="2 3">
    <name type="scientific">Micromonospora vulcania</name>
    <dbReference type="NCBI Taxonomy" id="1441873"/>
    <lineage>
        <taxon>Bacteria</taxon>
        <taxon>Bacillati</taxon>
        <taxon>Actinomycetota</taxon>
        <taxon>Actinomycetes</taxon>
        <taxon>Micromonosporales</taxon>
        <taxon>Micromonosporaceae</taxon>
        <taxon>Micromonospora</taxon>
    </lineage>
</organism>
<keyword evidence="2" id="KW-0328">Glycosyltransferase</keyword>
<gene>
    <name evidence="2" type="ORF">ACFQGL_04175</name>
</gene>
<keyword evidence="2" id="KW-0808">Transferase</keyword>
<keyword evidence="3" id="KW-1185">Reference proteome</keyword>
<keyword evidence="1" id="KW-0812">Transmembrane</keyword>
<dbReference type="PANTHER" id="PTHR43646:SF3">
    <property type="entry name" value="SLR1566 PROTEIN"/>
    <property type="match status" value="1"/>
</dbReference>
<evidence type="ECO:0000313" key="3">
    <source>
        <dbReference type="Proteomes" id="UP001596226"/>
    </source>
</evidence>
<dbReference type="InterPro" id="IPR029044">
    <property type="entry name" value="Nucleotide-diphossugar_trans"/>
</dbReference>
<dbReference type="EC" id="2.4.-.-" evidence="2"/>
<evidence type="ECO:0000313" key="2">
    <source>
        <dbReference type="EMBL" id="MFC5922537.1"/>
    </source>
</evidence>
<reference evidence="3" key="1">
    <citation type="journal article" date="2019" name="Int. J. Syst. Evol. Microbiol.">
        <title>The Global Catalogue of Microorganisms (GCM) 10K type strain sequencing project: providing services to taxonomists for standard genome sequencing and annotation.</title>
        <authorList>
            <consortium name="The Broad Institute Genomics Platform"/>
            <consortium name="The Broad Institute Genome Sequencing Center for Infectious Disease"/>
            <person name="Wu L."/>
            <person name="Ma J."/>
        </authorList>
    </citation>
    <scope>NUCLEOTIDE SEQUENCE [LARGE SCALE GENOMIC DNA]</scope>
    <source>
        <strain evidence="3">CGMCC 4.7144</strain>
    </source>
</reference>
<dbReference type="Pfam" id="PF13641">
    <property type="entry name" value="Glyco_tranf_2_3"/>
    <property type="match status" value="1"/>
</dbReference>
<dbReference type="CDD" id="cd00761">
    <property type="entry name" value="Glyco_tranf_GTA_type"/>
    <property type="match status" value="1"/>
</dbReference>
<comment type="caution">
    <text evidence="2">The sequence shown here is derived from an EMBL/GenBank/DDBJ whole genome shotgun (WGS) entry which is preliminary data.</text>
</comment>
<dbReference type="SUPFAM" id="SSF53448">
    <property type="entry name" value="Nucleotide-diphospho-sugar transferases"/>
    <property type="match status" value="1"/>
</dbReference>
<name>A0ABW1H208_9ACTN</name>
<feature type="transmembrane region" description="Helical" evidence="1">
    <location>
        <begin position="299"/>
        <end position="321"/>
    </location>
</feature>
<feature type="transmembrane region" description="Helical" evidence="1">
    <location>
        <begin position="341"/>
        <end position="360"/>
    </location>
</feature>
<dbReference type="Proteomes" id="UP001596226">
    <property type="component" value="Unassembled WGS sequence"/>
</dbReference>
<evidence type="ECO:0000256" key="1">
    <source>
        <dbReference type="SAM" id="Phobius"/>
    </source>
</evidence>